<name>A0ABR9SJF2_9BURK</name>
<keyword evidence="2" id="KW-1185">Reference proteome</keyword>
<dbReference type="RefSeq" id="WP_193781839.1">
    <property type="nucleotide sequence ID" value="NZ_JADDOJ010000089.1"/>
</dbReference>
<evidence type="ECO:0000313" key="2">
    <source>
        <dbReference type="Proteomes" id="UP000715965"/>
    </source>
</evidence>
<sequence length="45" mass="4869">MRRHPRLAVLAGWAVASAALAAVFLLYTQPTMLVTLAGQLWSCVN</sequence>
<reference evidence="1 2" key="1">
    <citation type="submission" date="2020-10" db="EMBL/GenBank/DDBJ databases">
        <title>Draft genome of Ramlibacter aquaticus LMG 30558.</title>
        <authorList>
            <person name="Props R."/>
        </authorList>
    </citation>
    <scope>NUCLEOTIDE SEQUENCE [LARGE SCALE GENOMIC DNA]</scope>
    <source>
        <strain evidence="1 2">LMG 30558</strain>
    </source>
</reference>
<accession>A0ABR9SJF2</accession>
<proteinExistence type="predicted"/>
<dbReference type="EMBL" id="JADDOJ010000089">
    <property type="protein sequence ID" value="MBE7942284.1"/>
    <property type="molecule type" value="Genomic_DNA"/>
</dbReference>
<organism evidence="1 2">
    <name type="scientific">Ramlibacter aquaticus</name>
    <dbReference type="NCBI Taxonomy" id="2780094"/>
    <lineage>
        <taxon>Bacteria</taxon>
        <taxon>Pseudomonadati</taxon>
        <taxon>Pseudomonadota</taxon>
        <taxon>Betaproteobacteria</taxon>
        <taxon>Burkholderiales</taxon>
        <taxon>Comamonadaceae</taxon>
        <taxon>Ramlibacter</taxon>
    </lineage>
</organism>
<dbReference type="Proteomes" id="UP000715965">
    <property type="component" value="Unassembled WGS sequence"/>
</dbReference>
<gene>
    <name evidence="1" type="ORF">IM725_17075</name>
</gene>
<comment type="caution">
    <text evidence="1">The sequence shown here is derived from an EMBL/GenBank/DDBJ whole genome shotgun (WGS) entry which is preliminary data.</text>
</comment>
<evidence type="ECO:0000313" key="1">
    <source>
        <dbReference type="EMBL" id="MBE7942284.1"/>
    </source>
</evidence>
<protein>
    <submittedName>
        <fullName evidence="1">Uncharacterized protein</fullName>
    </submittedName>
</protein>